<evidence type="ECO:0000259" key="3">
    <source>
        <dbReference type="Pfam" id="PF00501"/>
    </source>
</evidence>
<evidence type="ECO:0000256" key="1">
    <source>
        <dbReference type="ARBA" id="ARBA00006432"/>
    </source>
</evidence>
<evidence type="ECO:0000259" key="4">
    <source>
        <dbReference type="Pfam" id="PF13193"/>
    </source>
</evidence>
<dbReference type="SUPFAM" id="SSF56801">
    <property type="entry name" value="Acetyl-CoA synthetase-like"/>
    <property type="match status" value="1"/>
</dbReference>
<reference evidence="5 6" key="1">
    <citation type="submission" date="2022-09" db="EMBL/GenBank/DDBJ databases">
        <title>Enrichment on poylsaccharides allowed isolation of novel metabolic and taxonomic groups of Haloarchaea.</title>
        <authorList>
            <person name="Sorokin D.Y."/>
            <person name="Elcheninov A.G."/>
            <person name="Khizhniak T.V."/>
            <person name="Kolganova T.V."/>
            <person name="Kublanov I.V."/>
        </authorList>
    </citation>
    <scope>NUCLEOTIDE SEQUENCE [LARGE SCALE GENOMIC DNA]</scope>
    <source>
        <strain evidence="5 6">AArc-curdl1</strain>
    </source>
</reference>
<dbReference type="RefSeq" id="WP_342809436.1">
    <property type="nucleotide sequence ID" value="NZ_JAOPJZ010000013.1"/>
</dbReference>
<comment type="caution">
    <text evidence="5">The sequence shown here is derived from an EMBL/GenBank/DDBJ whole genome shotgun (WGS) entry which is preliminary data.</text>
</comment>
<dbReference type="Pfam" id="PF13193">
    <property type="entry name" value="AMP-binding_C"/>
    <property type="match status" value="1"/>
</dbReference>
<keyword evidence="2 5" id="KW-0436">Ligase</keyword>
<dbReference type="InterPro" id="IPR045851">
    <property type="entry name" value="AMP-bd_C_sf"/>
</dbReference>
<dbReference type="Gene3D" id="3.30.300.30">
    <property type="match status" value="1"/>
</dbReference>
<dbReference type="Gene3D" id="3.40.50.12780">
    <property type="entry name" value="N-terminal domain of ligase-like"/>
    <property type="match status" value="1"/>
</dbReference>
<dbReference type="PANTHER" id="PTHR43201">
    <property type="entry name" value="ACYL-COA SYNTHETASE"/>
    <property type="match status" value="1"/>
</dbReference>
<proteinExistence type="inferred from homology"/>
<keyword evidence="6" id="KW-1185">Reference proteome</keyword>
<evidence type="ECO:0000256" key="2">
    <source>
        <dbReference type="ARBA" id="ARBA00022598"/>
    </source>
</evidence>
<dbReference type="InterPro" id="IPR042099">
    <property type="entry name" value="ANL_N_sf"/>
</dbReference>
<dbReference type="PANTHER" id="PTHR43201:SF5">
    <property type="entry name" value="MEDIUM-CHAIN ACYL-COA LIGASE ACSF2, MITOCHONDRIAL"/>
    <property type="match status" value="1"/>
</dbReference>
<dbReference type="Pfam" id="PF00501">
    <property type="entry name" value="AMP-binding"/>
    <property type="match status" value="1"/>
</dbReference>
<organism evidence="5 6">
    <name type="scientific">Natronosalvus hydrolyticus</name>
    <dbReference type="NCBI Taxonomy" id="2979988"/>
    <lineage>
        <taxon>Archaea</taxon>
        <taxon>Methanobacteriati</taxon>
        <taxon>Methanobacteriota</taxon>
        <taxon>Stenosarchaea group</taxon>
        <taxon>Halobacteria</taxon>
        <taxon>Halobacteriales</taxon>
        <taxon>Natrialbaceae</taxon>
        <taxon>Natronosalvus</taxon>
    </lineage>
</organism>
<dbReference type="Proteomes" id="UP001321047">
    <property type="component" value="Unassembled WGS sequence"/>
</dbReference>
<evidence type="ECO:0000313" key="5">
    <source>
        <dbReference type="EMBL" id="MCU4753111.1"/>
    </source>
</evidence>
<dbReference type="GO" id="GO:0031956">
    <property type="term" value="F:medium-chain fatty acid-CoA ligase activity"/>
    <property type="evidence" value="ECO:0007669"/>
    <property type="project" value="TreeGrafter"/>
</dbReference>
<dbReference type="InterPro" id="IPR020845">
    <property type="entry name" value="AMP-binding_CS"/>
</dbReference>
<gene>
    <name evidence="5" type="ORF">OB919_14185</name>
</gene>
<feature type="domain" description="AMP-binding enzyme C-terminal" evidence="4">
    <location>
        <begin position="445"/>
        <end position="522"/>
    </location>
</feature>
<dbReference type="InterPro" id="IPR000873">
    <property type="entry name" value="AMP-dep_synth/lig_dom"/>
</dbReference>
<dbReference type="AlphaFoldDB" id="A0AAP2Z9L7"/>
<sequence length="542" mass="60858">MEFNFELGIDEQESFVSESGRFNVGDLLRKAARKYADTVAVSEPNRDVTYAELNDRVNRLGNSLLERYCEPENGTVAFLAENRGEVIEVMYAGAKTGCLVPGLNWRLEREELLHCVDLVEPDVLVVSERFREKAGWIEADAESDPEIVTLDDDDGDATYESLINDGSPDEPLPDRHIDPEQGLVVLYTSGTTGLPKGVVISHRAWLARGYTYIIDFDIQKGDCQLAWPPLFHIVSADWLPAIATVGGTYYPVDGFDTERTIEILQEDGGGIGWLVLLPGVVERLLEYIDDQDVDVDSFRPIRNIGALVDLVDPKKVERITETFDMPFKNSYGATENGNVLSAGNDIPKGVRPGRDDLAKVESSFVDMKLIDEDWNEVEERGELATRGPTICSGYLKNPEANAADFNDGWFRTGDIFEHNDDGTYSFINRRKYLIKSGGENIYPAEIEQVLLEHELVEEATVVRVSDEKWGEVPRAIVGSNQPDEIDTDELMDMLDEQVARYKLPHFLDVVTPDQLPRSTTGKIVRDDLEEWDVDDSTRVRQV</sequence>
<dbReference type="GO" id="GO:0006631">
    <property type="term" value="P:fatty acid metabolic process"/>
    <property type="evidence" value="ECO:0007669"/>
    <property type="project" value="TreeGrafter"/>
</dbReference>
<name>A0AAP2Z9L7_9EURY</name>
<protein>
    <submittedName>
        <fullName evidence="5">Acyl--CoA ligase</fullName>
    </submittedName>
</protein>
<dbReference type="PROSITE" id="PS00455">
    <property type="entry name" value="AMP_BINDING"/>
    <property type="match status" value="1"/>
</dbReference>
<accession>A0AAP2Z9L7</accession>
<feature type="domain" description="AMP-dependent synthetase/ligase" evidence="3">
    <location>
        <begin position="29"/>
        <end position="395"/>
    </location>
</feature>
<comment type="similarity">
    <text evidence="1">Belongs to the ATP-dependent AMP-binding enzyme family.</text>
</comment>
<evidence type="ECO:0000313" key="6">
    <source>
        <dbReference type="Proteomes" id="UP001321047"/>
    </source>
</evidence>
<dbReference type="EMBL" id="JAOPJZ010000013">
    <property type="protein sequence ID" value="MCU4753111.1"/>
    <property type="molecule type" value="Genomic_DNA"/>
</dbReference>
<dbReference type="InterPro" id="IPR025110">
    <property type="entry name" value="AMP-bd_C"/>
</dbReference>